<dbReference type="Proteomes" id="UP000509667">
    <property type="component" value="Chromosome"/>
</dbReference>
<dbReference type="GeneID" id="56078790"/>
<gene>
    <name evidence="1" type="ORF">HZS55_12965</name>
</gene>
<reference evidence="1 2" key="1">
    <citation type="submission" date="2020-07" db="EMBL/GenBank/DDBJ databases">
        <title>Halosimplex pelagicum sp. nov. and Halosimplex rubrum sp. nov., isolated from salted brown alga Laminaria, and emended description of the genus Halosimplex.</title>
        <authorList>
            <person name="Cui H."/>
        </authorList>
    </citation>
    <scope>NUCLEOTIDE SEQUENCE [LARGE SCALE GENOMIC DNA]</scope>
    <source>
        <strain evidence="1 2">R27</strain>
    </source>
</reference>
<protein>
    <submittedName>
        <fullName evidence="1">Uncharacterized protein</fullName>
    </submittedName>
</protein>
<keyword evidence="2" id="KW-1185">Reference proteome</keyword>
<dbReference type="RefSeq" id="WP_179908081.1">
    <property type="nucleotide sequence ID" value="NZ_CP058910.1"/>
</dbReference>
<name>A0A7D5PB73_9EURY</name>
<dbReference type="AlphaFoldDB" id="A0A7D5PB73"/>
<dbReference type="EMBL" id="CP058910">
    <property type="protein sequence ID" value="QLH78159.1"/>
    <property type="molecule type" value="Genomic_DNA"/>
</dbReference>
<dbReference type="KEGG" id="hrr:HZS55_12965"/>
<organism evidence="1 2">
    <name type="scientific">Halosimplex rubrum</name>
    <dbReference type="NCBI Taxonomy" id="869889"/>
    <lineage>
        <taxon>Archaea</taxon>
        <taxon>Methanobacteriati</taxon>
        <taxon>Methanobacteriota</taxon>
        <taxon>Stenosarchaea group</taxon>
        <taxon>Halobacteria</taxon>
        <taxon>Halobacteriales</taxon>
        <taxon>Haloarculaceae</taxon>
        <taxon>Halosimplex</taxon>
    </lineage>
</organism>
<evidence type="ECO:0000313" key="1">
    <source>
        <dbReference type="EMBL" id="QLH78159.1"/>
    </source>
</evidence>
<sequence length="151" mass="17322">MSLSWLEDTEYGLNCESNHAEREDQSSERCYRPKYATDSERYSRTNRNDDACNTEAEHHRHDTISTVLTNFRTIVERILNSSTSTLACTHEGTSERPSACTSDPSAFACYSSAFTCDRARNITCSLTERLNRLTHRYHPLSCEFHLQVSLE</sequence>
<evidence type="ECO:0000313" key="2">
    <source>
        <dbReference type="Proteomes" id="UP000509667"/>
    </source>
</evidence>
<accession>A0A7D5PB73</accession>
<proteinExistence type="predicted"/>